<evidence type="ECO:0000256" key="10">
    <source>
        <dbReference type="SAM" id="MobiDB-lite"/>
    </source>
</evidence>
<evidence type="ECO:0000313" key="14">
    <source>
        <dbReference type="EMBL" id="SFX55544.1"/>
    </source>
</evidence>
<gene>
    <name evidence="14" type="ORF">SAMN02745752_02061</name>
</gene>
<dbReference type="AlphaFoldDB" id="A0A1K1Y114"/>
<comment type="similarity">
    <text evidence="8">Belongs to the methyl-accepting chemotaxis (MCP) protein family.</text>
</comment>
<evidence type="ECO:0000259" key="13">
    <source>
        <dbReference type="PROSITE" id="PS50885"/>
    </source>
</evidence>
<dbReference type="SMART" id="SM00304">
    <property type="entry name" value="HAMP"/>
    <property type="match status" value="1"/>
</dbReference>
<dbReference type="Pfam" id="PF00672">
    <property type="entry name" value="HAMP"/>
    <property type="match status" value="1"/>
</dbReference>
<keyword evidence="4 11" id="KW-0812">Transmembrane</keyword>
<dbReference type="SMART" id="SM00283">
    <property type="entry name" value="MA"/>
    <property type="match status" value="1"/>
</dbReference>
<dbReference type="PROSITE" id="PS50885">
    <property type="entry name" value="HAMP"/>
    <property type="match status" value="1"/>
</dbReference>
<dbReference type="GO" id="GO:0005886">
    <property type="term" value="C:plasma membrane"/>
    <property type="evidence" value="ECO:0007669"/>
    <property type="project" value="UniProtKB-SubCell"/>
</dbReference>
<dbReference type="Gene3D" id="3.30.450.20">
    <property type="entry name" value="PAS domain"/>
    <property type="match status" value="2"/>
</dbReference>
<feature type="transmembrane region" description="Helical" evidence="11">
    <location>
        <begin position="266"/>
        <end position="293"/>
    </location>
</feature>
<evidence type="ECO:0000256" key="3">
    <source>
        <dbReference type="ARBA" id="ARBA00022500"/>
    </source>
</evidence>
<keyword evidence="5 11" id="KW-1133">Transmembrane helix</keyword>
<dbReference type="InterPro" id="IPR029151">
    <property type="entry name" value="Sensor-like_sf"/>
</dbReference>
<keyword evidence="7 9" id="KW-0807">Transducer</keyword>
<dbReference type="SUPFAM" id="SSF103190">
    <property type="entry name" value="Sensory domain-like"/>
    <property type="match status" value="1"/>
</dbReference>
<keyword evidence="3" id="KW-0145">Chemotaxis</keyword>
<evidence type="ECO:0000313" key="15">
    <source>
        <dbReference type="Proteomes" id="UP000182350"/>
    </source>
</evidence>
<evidence type="ECO:0000256" key="6">
    <source>
        <dbReference type="ARBA" id="ARBA00023136"/>
    </source>
</evidence>
<dbReference type="EMBL" id="FPJW01000007">
    <property type="protein sequence ID" value="SFX55544.1"/>
    <property type="molecule type" value="Genomic_DNA"/>
</dbReference>
<dbReference type="Proteomes" id="UP000182350">
    <property type="component" value="Unassembled WGS sequence"/>
</dbReference>
<dbReference type="PANTHER" id="PTHR32089">
    <property type="entry name" value="METHYL-ACCEPTING CHEMOTAXIS PROTEIN MCPB"/>
    <property type="match status" value="1"/>
</dbReference>
<evidence type="ECO:0000256" key="4">
    <source>
        <dbReference type="ARBA" id="ARBA00022692"/>
    </source>
</evidence>
<keyword evidence="2" id="KW-1003">Cell membrane</keyword>
<feature type="domain" description="Methyl-accepting transducer" evidence="12">
    <location>
        <begin position="349"/>
        <end position="585"/>
    </location>
</feature>
<organism evidence="14 15">
    <name type="scientific">Marinospirillum alkaliphilum DSM 21637</name>
    <dbReference type="NCBI Taxonomy" id="1122209"/>
    <lineage>
        <taxon>Bacteria</taxon>
        <taxon>Pseudomonadati</taxon>
        <taxon>Pseudomonadota</taxon>
        <taxon>Gammaproteobacteria</taxon>
        <taxon>Oceanospirillales</taxon>
        <taxon>Oceanospirillaceae</taxon>
        <taxon>Marinospirillum</taxon>
    </lineage>
</organism>
<evidence type="ECO:0000256" key="1">
    <source>
        <dbReference type="ARBA" id="ARBA00004651"/>
    </source>
</evidence>
<dbReference type="InterPro" id="IPR033479">
    <property type="entry name" value="dCache_1"/>
</dbReference>
<name>A0A1K1Y114_9GAMM</name>
<evidence type="ECO:0000256" key="7">
    <source>
        <dbReference type="ARBA" id="ARBA00023224"/>
    </source>
</evidence>
<feature type="compositionally biased region" description="Low complexity" evidence="10">
    <location>
        <begin position="401"/>
        <end position="413"/>
    </location>
</feature>
<feature type="region of interest" description="Disordered" evidence="10">
    <location>
        <begin position="396"/>
        <end position="415"/>
    </location>
</feature>
<dbReference type="FunFam" id="1.10.287.950:FF:000001">
    <property type="entry name" value="Methyl-accepting chemotaxis sensory transducer"/>
    <property type="match status" value="1"/>
</dbReference>
<keyword evidence="15" id="KW-1185">Reference proteome</keyword>
<proteinExistence type="inferred from homology"/>
<dbReference type="InterPro" id="IPR004089">
    <property type="entry name" value="MCPsignal_dom"/>
</dbReference>
<evidence type="ECO:0000256" key="8">
    <source>
        <dbReference type="ARBA" id="ARBA00029447"/>
    </source>
</evidence>
<dbReference type="RefSeq" id="WP_072326379.1">
    <property type="nucleotide sequence ID" value="NZ_FPJW01000007.1"/>
</dbReference>
<dbReference type="GO" id="GO:0006935">
    <property type="term" value="P:chemotaxis"/>
    <property type="evidence" value="ECO:0007669"/>
    <property type="project" value="UniProtKB-KW"/>
</dbReference>
<dbReference type="CDD" id="cd06225">
    <property type="entry name" value="HAMP"/>
    <property type="match status" value="1"/>
</dbReference>
<dbReference type="Pfam" id="PF00015">
    <property type="entry name" value="MCPsignal"/>
    <property type="match status" value="1"/>
</dbReference>
<feature type="domain" description="HAMP" evidence="13">
    <location>
        <begin position="290"/>
        <end position="344"/>
    </location>
</feature>
<sequence>MKLSFQNKLLLSVAALLLLALLLLGGLAGHLLRSELNQGLRSEINNNLRLIHSRASAWLEGKSALIESLAAHLPDDQSQWPTALTLAREAGGFGLVYVGTEQGEMIQSRPSVSLPAGFDPRVRPWYQQARERRGLVVTPPYLDAGTGDLVISMAMPRRANDRDVIGSDLAITAVVQELLATDLRWTSQVWMLDRQQQVLAHPDAVYLSRNATELLGGVAPPAQGQQLEVRYEGRDWMAASISVPEAGWTFLLLVDEAEARAGLVALAWRVVVFSVVIILISCGLLFLLVNLLIQPVKRLAVALEQISEGEADLTRRLEADRDDEFGRMSQAFNRFVERLQHIMQQVTQLTHQLDQDAEAGRRAAAENLQQLEGQQMEITQLASAAHQMSVATEEIAGNAESTASQAQDAASSTREGLKLVEANRQGVSDLAGQLTQGMQTLQQVDDQVQQITGILVTIQGVAEQTNLLALNAAIEAARAGDHGRGFAVVADEVRALSQRTQGATEEIRQMIDALQKSTDEAVARMQACHQQAGSSVEDSVRAAERLKMIDQANTHISDMAVQIASAVEEQNAVTSEISGNTEKIRTASDQLAEQAEAGRRRSEQLRAAVTGLRNLTDSFKV</sequence>
<dbReference type="InterPro" id="IPR003660">
    <property type="entry name" value="HAMP_dom"/>
</dbReference>
<evidence type="ECO:0000256" key="9">
    <source>
        <dbReference type="PROSITE-ProRule" id="PRU00284"/>
    </source>
</evidence>
<evidence type="ECO:0000259" key="12">
    <source>
        <dbReference type="PROSITE" id="PS50111"/>
    </source>
</evidence>
<dbReference type="Pfam" id="PF02743">
    <property type="entry name" value="dCache_1"/>
    <property type="match status" value="1"/>
</dbReference>
<reference evidence="14 15" key="1">
    <citation type="submission" date="2016-11" db="EMBL/GenBank/DDBJ databases">
        <authorList>
            <person name="Jaros S."/>
            <person name="Januszkiewicz K."/>
            <person name="Wedrychowicz H."/>
        </authorList>
    </citation>
    <scope>NUCLEOTIDE SEQUENCE [LARGE SCALE GENOMIC DNA]</scope>
    <source>
        <strain evidence="14 15">DSM 21637</strain>
    </source>
</reference>
<dbReference type="STRING" id="1122209.SAMN02745752_02061"/>
<evidence type="ECO:0000256" key="2">
    <source>
        <dbReference type="ARBA" id="ARBA00022475"/>
    </source>
</evidence>
<comment type="subcellular location">
    <subcellularLocation>
        <location evidence="1">Cell membrane</location>
        <topology evidence="1">Multi-pass membrane protein</topology>
    </subcellularLocation>
</comment>
<dbReference type="PANTHER" id="PTHR32089:SF117">
    <property type="entry name" value="METHYL ACCEPTING SENSORY TRANSDUCER WITH CACHE_1 SMALL MOLECULE BINDING DOMAIN"/>
    <property type="match status" value="1"/>
</dbReference>
<dbReference type="SUPFAM" id="SSF58104">
    <property type="entry name" value="Methyl-accepting chemotaxis protein (MCP) signaling domain"/>
    <property type="match status" value="1"/>
</dbReference>
<dbReference type="CDD" id="cd18773">
    <property type="entry name" value="PDC1_HK_sensor"/>
    <property type="match status" value="1"/>
</dbReference>
<dbReference type="Gene3D" id="1.10.287.950">
    <property type="entry name" value="Methyl-accepting chemotaxis protein"/>
    <property type="match status" value="1"/>
</dbReference>
<evidence type="ECO:0000256" key="5">
    <source>
        <dbReference type="ARBA" id="ARBA00022989"/>
    </source>
</evidence>
<accession>A0A1K1Y114</accession>
<keyword evidence="6 11" id="KW-0472">Membrane</keyword>
<dbReference type="GO" id="GO:0007165">
    <property type="term" value="P:signal transduction"/>
    <property type="evidence" value="ECO:0007669"/>
    <property type="project" value="UniProtKB-KW"/>
</dbReference>
<dbReference type="PROSITE" id="PS50111">
    <property type="entry name" value="CHEMOTAXIS_TRANSDUC_2"/>
    <property type="match status" value="1"/>
</dbReference>
<protein>
    <submittedName>
        <fullName evidence="14">Methyl-accepting chemotaxis protein</fullName>
    </submittedName>
</protein>
<evidence type="ECO:0000256" key="11">
    <source>
        <dbReference type="SAM" id="Phobius"/>
    </source>
</evidence>